<protein>
    <recommendedName>
        <fullName evidence="3">DUF3781 domain-containing protein</fullName>
    </recommendedName>
</protein>
<organism evidence="1 2">
    <name type="scientific">Methanolapillus millepedarum</name>
    <dbReference type="NCBI Taxonomy" id="3028296"/>
    <lineage>
        <taxon>Archaea</taxon>
        <taxon>Methanobacteriati</taxon>
        <taxon>Methanobacteriota</taxon>
        <taxon>Stenosarchaea group</taxon>
        <taxon>Methanomicrobia</taxon>
        <taxon>Methanosarcinales</taxon>
        <taxon>Methanosarcinaceae</taxon>
        <taxon>Methanolapillus</taxon>
    </lineage>
</organism>
<dbReference type="Proteomes" id="UP001303587">
    <property type="component" value="Chromosome"/>
</dbReference>
<keyword evidence="2" id="KW-1185">Reference proteome</keyword>
<evidence type="ECO:0000313" key="1">
    <source>
        <dbReference type="EMBL" id="WNY24605.1"/>
    </source>
</evidence>
<dbReference type="AlphaFoldDB" id="A0AA96ZTH5"/>
<dbReference type="RefSeq" id="WP_338102688.1">
    <property type="nucleotide sequence ID" value="NZ_CP131060.1"/>
</dbReference>
<proteinExistence type="predicted"/>
<sequence length="86" mass="9922">MKHLENNDLLANLDKVHTTELGLERIRKNLDLDVEDVVAWCKQKIENATDISKKGKNWYVCVDTFKVTVNAKSYTIITAQIEMSNR</sequence>
<dbReference type="GeneID" id="89229253"/>
<dbReference type="EMBL" id="CP131060">
    <property type="protein sequence ID" value="WNY24605.1"/>
    <property type="molecule type" value="Genomic_DNA"/>
</dbReference>
<gene>
    <name evidence="1" type="ORF">MsAc7_01270</name>
</gene>
<evidence type="ECO:0008006" key="3">
    <source>
        <dbReference type="Google" id="ProtNLM"/>
    </source>
</evidence>
<evidence type="ECO:0000313" key="2">
    <source>
        <dbReference type="Proteomes" id="UP001303587"/>
    </source>
</evidence>
<dbReference type="Pfam" id="PF12636">
    <property type="entry name" value="DUF3781"/>
    <property type="match status" value="1"/>
</dbReference>
<reference evidence="1 2" key="1">
    <citation type="submission" date="2023-07" db="EMBL/GenBank/DDBJ databases">
        <title>Closed genoem sequence of Methanosarcinaceae archaeon Ac7.</title>
        <authorList>
            <person name="Poehlein A."/>
            <person name="Protasov E."/>
            <person name="Platt K."/>
            <person name="Reeh H."/>
            <person name="Daniel R."/>
            <person name="Brune A."/>
        </authorList>
    </citation>
    <scope>NUCLEOTIDE SEQUENCE [LARGE SCALE GENOMIC DNA]</scope>
    <source>
        <strain evidence="1 2">Ac7</strain>
    </source>
</reference>
<dbReference type="InterPro" id="IPR024229">
    <property type="entry name" value="DUF3781"/>
</dbReference>
<accession>A0AA96ZTH5</accession>
<name>A0AA96ZTH5_9EURY</name>